<feature type="region of interest" description="Disordered" evidence="1">
    <location>
        <begin position="1"/>
        <end position="20"/>
    </location>
</feature>
<accession>A2FMC4</accession>
<sequence length="533" mass="62849">MSHSESSSIPQQVSSDQEQEFNELRSELQETVNIVIKNNFAHFKTVTDNLVVLDNEFQIKSQIIFRAYDLLKNKQIPDKKFKIVSDGLEPNDAQAFKYDNIISQVVSDKGANWLLALCKEKRDRDYMFQTFLPALFGGYTTKSRCQARKKLFEIFKSQENVKDEYIIDLIFSFFFWEPGFIKNLHLFIKNSQFAWNNQTECVKTVLSAYEKALSFCSSYLHEILSIYIDDEPKYVEILKKMLFLSVDYLFPFDPIYARLKESPEGLRSILEIVDNLKTFLSGSEGENIINQNVKLALNGLSTAIFDSKVTGDIILSRYDFALIAKLNGKKLFEECLEEKNIFKSKCALIHVPTTKEFGPQIGIENYSESWKRIYMESRQNKTDFLKSIDGLYYIEEKPNWNMTHVFDNFYIRKRISTIENDTEMKNYKEELSRIISIIKNYKDFEQKRSVEAYDHLKSIQCDQEFILTYYKNALSNLSITARLFFCKYTGYKMRKEPKRIVFDYRMSDQIGKIQDYANDYYLYQKEKFVKEKK</sequence>
<evidence type="ECO:0000256" key="1">
    <source>
        <dbReference type="SAM" id="MobiDB-lite"/>
    </source>
</evidence>
<dbReference type="RefSeq" id="XP_001306871.1">
    <property type="nucleotide sequence ID" value="XM_001306870.1"/>
</dbReference>
<proteinExistence type="predicted"/>
<dbReference type="Proteomes" id="UP000001542">
    <property type="component" value="Unassembled WGS sequence"/>
</dbReference>
<evidence type="ECO:0000313" key="3">
    <source>
        <dbReference type="Proteomes" id="UP000001542"/>
    </source>
</evidence>
<gene>
    <name evidence="2" type="ORF">TVAG_307200</name>
</gene>
<reference evidence="2" key="2">
    <citation type="journal article" date="2007" name="Science">
        <title>Draft genome sequence of the sexually transmitted pathogen Trichomonas vaginalis.</title>
        <authorList>
            <person name="Carlton J.M."/>
            <person name="Hirt R.P."/>
            <person name="Silva J.C."/>
            <person name="Delcher A.L."/>
            <person name="Schatz M."/>
            <person name="Zhao Q."/>
            <person name="Wortman J.R."/>
            <person name="Bidwell S.L."/>
            <person name="Alsmark U.C.M."/>
            <person name="Besteiro S."/>
            <person name="Sicheritz-Ponten T."/>
            <person name="Noel C.J."/>
            <person name="Dacks J.B."/>
            <person name="Foster P.G."/>
            <person name="Simillion C."/>
            <person name="Van de Peer Y."/>
            <person name="Miranda-Saavedra D."/>
            <person name="Barton G.J."/>
            <person name="Westrop G.D."/>
            <person name="Mueller S."/>
            <person name="Dessi D."/>
            <person name="Fiori P.L."/>
            <person name="Ren Q."/>
            <person name="Paulsen I."/>
            <person name="Zhang H."/>
            <person name="Bastida-Corcuera F.D."/>
            <person name="Simoes-Barbosa A."/>
            <person name="Brown M.T."/>
            <person name="Hayes R.D."/>
            <person name="Mukherjee M."/>
            <person name="Okumura C.Y."/>
            <person name="Schneider R."/>
            <person name="Smith A.J."/>
            <person name="Vanacova S."/>
            <person name="Villalvazo M."/>
            <person name="Haas B.J."/>
            <person name="Pertea M."/>
            <person name="Feldblyum T.V."/>
            <person name="Utterback T.R."/>
            <person name="Shu C.L."/>
            <person name="Osoegawa K."/>
            <person name="de Jong P.J."/>
            <person name="Hrdy I."/>
            <person name="Horvathova L."/>
            <person name="Zubacova Z."/>
            <person name="Dolezal P."/>
            <person name="Malik S.B."/>
            <person name="Logsdon J.M. Jr."/>
            <person name="Henze K."/>
            <person name="Gupta A."/>
            <person name="Wang C.C."/>
            <person name="Dunne R.L."/>
            <person name="Upcroft J.A."/>
            <person name="Upcroft P."/>
            <person name="White O."/>
            <person name="Salzberg S.L."/>
            <person name="Tang P."/>
            <person name="Chiu C.-H."/>
            <person name="Lee Y.-S."/>
            <person name="Embley T.M."/>
            <person name="Coombs G.H."/>
            <person name="Mottram J.C."/>
            <person name="Tachezy J."/>
            <person name="Fraser-Liggett C.M."/>
            <person name="Johnson P.J."/>
        </authorList>
    </citation>
    <scope>NUCLEOTIDE SEQUENCE [LARGE SCALE GENOMIC DNA]</scope>
    <source>
        <strain evidence="2">G3</strain>
    </source>
</reference>
<dbReference type="KEGG" id="tva:4751666"/>
<dbReference type="InParanoid" id="A2FMC4"/>
<feature type="compositionally biased region" description="Low complexity" evidence="1">
    <location>
        <begin position="1"/>
        <end position="16"/>
    </location>
</feature>
<dbReference type="VEuPathDB" id="TrichDB:TVAG_307200"/>
<keyword evidence="3" id="KW-1185">Reference proteome</keyword>
<dbReference type="AlphaFoldDB" id="A2FMC4"/>
<dbReference type="VEuPathDB" id="TrichDB:TVAGG3_0177850"/>
<evidence type="ECO:0000313" key="2">
    <source>
        <dbReference type="EMBL" id="EAX93941.1"/>
    </source>
</evidence>
<organism evidence="2 3">
    <name type="scientific">Trichomonas vaginalis (strain ATCC PRA-98 / G3)</name>
    <dbReference type="NCBI Taxonomy" id="412133"/>
    <lineage>
        <taxon>Eukaryota</taxon>
        <taxon>Metamonada</taxon>
        <taxon>Parabasalia</taxon>
        <taxon>Trichomonadida</taxon>
        <taxon>Trichomonadidae</taxon>
        <taxon>Trichomonas</taxon>
    </lineage>
</organism>
<reference evidence="2" key="1">
    <citation type="submission" date="2006-10" db="EMBL/GenBank/DDBJ databases">
        <authorList>
            <person name="Amadeo P."/>
            <person name="Zhao Q."/>
            <person name="Wortman J."/>
            <person name="Fraser-Liggett C."/>
            <person name="Carlton J."/>
        </authorList>
    </citation>
    <scope>NUCLEOTIDE SEQUENCE</scope>
    <source>
        <strain evidence="2">G3</strain>
    </source>
</reference>
<name>A2FMC4_TRIV3</name>
<dbReference type="EMBL" id="DS113884">
    <property type="protein sequence ID" value="EAX93941.1"/>
    <property type="molecule type" value="Genomic_DNA"/>
</dbReference>
<protein>
    <submittedName>
        <fullName evidence="2">Uncharacterized protein</fullName>
    </submittedName>
</protein>